<reference evidence="7" key="2">
    <citation type="submission" date="2025-08" db="UniProtKB">
        <authorList>
            <consortium name="Ensembl"/>
        </authorList>
    </citation>
    <scope>IDENTIFICATION</scope>
</reference>
<dbReference type="Ensembl" id="ENSONIT00000043016.1">
    <property type="protein sequence ID" value="ENSONIP00000032318.1"/>
    <property type="gene ID" value="ENSONIG00000007088.2"/>
</dbReference>
<dbReference type="GO" id="GO:0005634">
    <property type="term" value="C:nucleus"/>
    <property type="evidence" value="ECO:0007669"/>
    <property type="project" value="UniProtKB-SubCell"/>
</dbReference>
<proteinExistence type="predicted"/>
<evidence type="ECO:0000259" key="6">
    <source>
        <dbReference type="PROSITE" id="PS50157"/>
    </source>
</evidence>
<evidence type="ECO:0000313" key="8">
    <source>
        <dbReference type="Proteomes" id="UP000005207"/>
    </source>
</evidence>
<dbReference type="GO" id="GO:0000977">
    <property type="term" value="F:RNA polymerase II transcription regulatory region sequence-specific DNA binding"/>
    <property type="evidence" value="ECO:0007669"/>
    <property type="project" value="TreeGrafter"/>
</dbReference>
<accession>A0A669B9B7</accession>
<keyword evidence="1" id="KW-0479">Metal-binding</keyword>
<dbReference type="SUPFAM" id="SSF57667">
    <property type="entry name" value="beta-beta-alpha zinc fingers"/>
    <property type="match status" value="3"/>
</dbReference>
<dbReference type="AlphaFoldDB" id="A0A669B9B7"/>
<organism evidence="7 8">
    <name type="scientific">Oreochromis niloticus</name>
    <name type="common">Nile tilapia</name>
    <name type="synonym">Tilapia nilotica</name>
    <dbReference type="NCBI Taxonomy" id="8128"/>
    <lineage>
        <taxon>Eukaryota</taxon>
        <taxon>Metazoa</taxon>
        <taxon>Chordata</taxon>
        <taxon>Craniata</taxon>
        <taxon>Vertebrata</taxon>
        <taxon>Euteleostomi</taxon>
        <taxon>Actinopterygii</taxon>
        <taxon>Neopterygii</taxon>
        <taxon>Teleostei</taxon>
        <taxon>Neoteleostei</taxon>
        <taxon>Acanthomorphata</taxon>
        <taxon>Ovalentaria</taxon>
        <taxon>Cichlomorphae</taxon>
        <taxon>Cichliformes</taxon>
        <taxon>Cichlidae</taxon>
        <taxon>African cichlids</taxon>
        <taxon>Pseudocrenilabrinae</taxon>
        <taxon>Oreochromini</taxon>
        <taxon>Oreochromis</taxon>
    </lineage>
</organism>
<dbReference type="PROSITE" id="PS50157">
    <property type="entry name" value="ZINC_FINGER_C2H2_2"/>
    <property type="match status" value="5"/>
</dbReference>
<name>A0A669B9B7_ORENI</name>
<feature type="domain" description="C2H2-type" evidence="6">
    <location>
        <begin position="21"/>
        <end position="48"/>
    </location>
</feature>
<dbReference type="PANTHER" id="PTHR14196">
    <property type="entry name" value="ODD-SKIPPED - RELATED"/>
    <property type="match status" value="1"/>
</dbReference>
<keyword evidence="2" id="KW-0677">Repeat</keyword>
<dbReference type="GO" id="GO:0008270">
    <property type="term" value="F:zinc ion binding"/>
    <property type="evidence" value="ECO:0007669"/>
    <property type="project" value="UniProtKB-KW"/>
</dbReference>
<evidence type="ECO:0000313" key="7">
    <source>
        <dbReference type="Ensembl" id="ENSONIP00000032318.1"/>
    </source>
</evidence>
<dbReference type="Gene3D" id="3.30.160.60">
    <property type="entry name" value="Classic Zinc Finger"/>
    <property type="match status" value="5"/>
</dbReference>
<dbReference type="GO" id="GO:0000981">
    <property type="term" value="F:DNA-binding transcription factor activity, RNA polymerase II-specific"/>
    <property type="evidence" value="ECO:0007669"/>
    <property type="project" value="TreeGrafter"/>
</dbReference>
<evidence type="ECO:0000256" key="3">
    <source>
        <dbReference type="ARBA" id="ARBA00022771"/>
    </source>
</evidence>
<feature type="domain" description="C2H2-type" evidence="6">
    <location>
        <begin position="98"/>
        <end position="125"/>
    </location>
</feature>
<keyword evidence="8" id="KW-1185">Reference proteome</keyword>
<dbReference type="Pfam" id="PF00096">
    <property type="entry name" value="zf-C2H2"/>
    <property type="match status" value="5"/>
</dbReference>
<dbReference type="GeneTree" id="ENSGT01150000286939"/>
<dbReference type="InterPro" id="IPR013087">
    <property type="entry name" value="Znf_C2H2_type"/>
</dbReference>
<protein>
    <recommendedName>
        <fullName evidence="6">C2H2-type domain-containing protein</fullName>
    </recommendedName>
</protein>
<dbReference type="Proteomes" id="UP000005207">
    <property type="component" value="Linkage group LG13"/>
</dbReference>
<evidence type="ECO:0000256" key="1">
    <source>
        <dbReference type="ARBA" id="ARBA00022723"/>
    </source>
</evidence>
<reference evidence="8" key="1">
    <citation type="submission" date="2012-01" db="EMBL/GenBank/DDBJ databases">
        <title>The Genome Sequence of Oreochromis niloticus (Nile Tilapia).</title>
        <authorList>
            <consortium name="Broad Institute Genome Assembly Team"/>
            <consortium name="Broad Institute Sequencing Platform"/>
            <person name="Di Palma F."/>
            <person name="Johnson J."/>
            <person name="Lander E.S."/>
            <person name="Lindblad-Toh K."/>
        </authorList>
    </citation>
    <scope>NUCLEOTIDE SEQUENCE [LARGE SCALE GENOMIC DNA]</scope>
</reference>
<sequence>SGRGQEEASRPQEGSTTCGSFICDICGKGFYHACHLTRHKLVHQEVRPFRCTTCGKGFTQALCSVCGKSFRCEVCGKKFPNPSQYRAHQRSHTGEKPFHCDICGKSYRLKELLRDHRYTHTGEKPYRCSLCPKTFNLATSFMRHRSIHSGETPYSCRDCGKHFRLLTFLKAHLQTKAHLKQTQQTAAQGNALPPVSSIEQEAVRGGSIIAAQLVSSL</sequence>
<evidence type="ECO:0000256" key="2">
    <source>
        <dbReference type="ARBA" id="ARBA00022737"/>
    </source>
</evidence>
<feature type="domain" description="C2H2-type" evidence="6">
    <location>
        <begin position="154"/>
        <end position="183"/>
    </location>
</feature>
<dbReference type="FunFam" id="3.30.160.60:FF:000065">
    <property type="entry name" value="B-cell CLL/lymphoma 6, member B"/>
    <property type="match status" value="2"/>
</dbReference>
<evidence type="ECO:0000256" key="5">
    <source>
        <dbReference type="PROSITE-ProRule" id="PRU00042"/>
    </source>
</evidence>
<dbReference type="FunFam" id="3.30.160.60:FF:001818">
    <property type="entry name" value="GDNF-inducible zinc finger protein 1 isoform X1"/>
    <property type="match status" value="1"/>
</dbReference>
<dbReference type="FunFam" id="3.30.160.60:FF:000690">
    <property type="entry name" value="Zinc finger protein 354C"/>
    <property type="match status" value="1"/>
</dbReference>
<evidence type="ECO:0000256" key="4">
    <source>
        <dbReference type="ARBA" id="ARBA00022833"/>
    </source>
</evidence>
<dbReference type="InterPro" id="IPR050717">
    <property type="entry name" value="C2H2-ZF_Transcription_Reg"/>
</dbReference>
<dbReference type="PROSITE" id="PS00028">
    <property type="entry name" value="ZINC_FINGER_C2H2_1"/>
    <property type="match status" value="5"/>
</dbReference>
<dbReference type="SMART" id="SM00355">
    <property type="entry name" value="ZnF_C2H2"/>
    <property type="match status" value="5"/>
</dbReference>
<dbReference type="PANTHER" id="PTHR14196:SF12">
    <property type="entry name" value="ZINC FINGER PROTEIN 208-LIKE"/>
    <property type="match status" value="1"/>
</dbReference>
<reference evidence="7" key="3">
    <citation type="submission" date="2025-09" db="UniProtKB">
        <authorList>
            <consortium name="Ensembl"/>
        </authorList>
    </citation>
    <scope>IDENTIFICATION</scope>
</reference>
<keyword evidence="3 5" id="KW-0863">Zinc-finger</keyword>
<feature type="domain" description="C2H2-type" evidence="6">
    <location>
        <begin position="70"/>
        <end position="97"/>
    </location>
</feature>
<feature type="domain" description="C2H2-type" evidence="6">
    <location>
        <begin position="126"/>
        <end position="153"/>
    </location>
</feature>
<keyword evidence="4" id="KW-0862">Zinc</keyword>
<dbReference type="InterPro" id="IPR036236">
    <property type="entry name" value="Znf_C2H2_sf"/>
</dbReference>